<evidence type="ECO:0000313" key="4">
    <source>
        <dbReference type="EMBL" id="ORC91083.1"/>
    </source>
</evidence>
<dbReference type="PROSITE" id="PS50294">
    <property type="entry name" value="WD_REPEATS_REGION"/>
    <property type="match status" value="1"/>
</dbReference>
<dbReference type="OrthoDB" id="120976at2759"/>
<dbReference type="SMART" id="SM00320">
    <property type="entry name" value="WD40"/>
    <property type="match status" value="5"/>
</dbReference>
<feature type="repeat" description="WD" evidence="3">
    <location>
        <begin position="1402"/>
        <end position="1441"/>
    </location>
</feature>
<dbReference type="InterPro" id="IPR001680">
    <property type="entry name" value="WD40_rpt"/>
</dbReference>
<dbReference type="GeneID" id="39983733"/>
<evidence type="ECO:0000256" key="1">
    <source>
        <dbReference type="ARBA" id="ARBA00022574"/>
    </source>
</evidence>
<organism evidence="4 5">
    <name type="scientific">Trypanosoma theileri</name>
    <dbReference type="NCBI Taxonomy" id="67003"/>
    <lineage>
        <taxon>Eukaryota</taxon>
        <taxon>Discoba</taxon>
        <taxon>Euglenozoa</taxon>
        <taxon>Kinetoplastea</taxon>
        <taxon>Metakinetoplastina</taxon>
        <taxon>Trypanosomatida</taxon>
        <taxon>Trypanosomatidae</taxon>
        <taxon>Trypanosoma</taxon>
    </lineage>
</organism>
<dbReference type="SUPFAM" id="SSF50998">
    <property type="entry name" value="Quinoprotein alcohol dehydrogenase-like"/>
    <property type="match status" value="1"/>
</dbReference>
<dbReference type="Gene3D" id="2.130.10.10">
    <property type="entry name" value="YVTN repeat-like/Quinoprotein amine dehydrogenase"/>
    <property type="match status" value="2"/>
</dbReference>
<name>A0A1X0P311_9TRYP</name>
<dbReference type="VEuPathDB" id="TriTrypDB:TM35_000075070"/>
<protein>
    <submittedName>
        <fullName evidence="4">WD40 repeat-containing protein</fullName>
    </submittedName>
</protein>
<dbReference type="GO" id="GO:0048188">
    <property type="term" value="C:Set1C/COMPASS complex"/>
    <property type="evidence" value="ECO:0007669"/>
    <property type="project" value="TreeGrafter"/>
</dbReference>
<dbReference type="PANTHER" id="PTHR22847:SF637">
    <property type="entry name" value="WD REPEAT DOMAIN 5B"/>
    <property type="match status" value="1"/>
</dbReference>
<dbReference type="Proteomes" id="UP000192257">
    <property type="component" value="Unassembled WGS sequence"/>
</dbReference>
<dbReference type="SUPFAM" id="SSF52047">
    <property type="entry name" value="RNI-like"/>
    <property type="match status" value="1"/>
</dbReference>
<keyword evidence="1 3" id="KW-0853">WD repeat</keyword>
<comment type="caution">
    <text evidence="4">The sequence shown here is derived from an EMBL/GenBank/DDBJ whole genome shotgun (WGS) entry which is preliminary data.</text>
</comment>
<dbReference type="Gene3D" id="3.80.10.10">
    <property type="entry name" value="Ribonuclease Inhibitor"/>
    <property type="match status" value="1"/>
</dbReference>
<evidence type="ECO:0000256" key="3">
    <source>
        <dbReference type="PROSITE-ProRule" id="PRU00221"/>
    </source>
</evidence>
<gene>
    <name evidence="4" type="ORF">TM35_000075070</name>
</gene>
<evidence type="ECO:0000256" key="2">
    <source>
        <dbReference type="ARBA" id="ARBA00022737"/>
    </source>
</evidence>
<dbReference type="InterPro" id="IPR015943">
    <property type="entry name" value="WD40/YVTN_repeat-like_dom_sf"/>
</dbReference>
<dbReference type="EMBL" id="NBCO01000007">
    <property type="protein sequence ID" value="ORC91083.1"/>
    <property type="molecule type" value="Genomic_DNA"/>
</dbReference>
<proteinExistence type="predicted"/>
<reference evidence="4 5" key="1">
    <citation type="submission" date="2017-03" db="EMBL/GenBank/DDBJ databases">
        <title>An alternative strategy for trypanosome survival in the mammalian bloodstream revealed through genome and transcriptome analysis of the ubiquitous bovine parasite Trypanosoma (Megatrypanum) theileri.</title>
        <authorList>
            <person name="Kelly S."/>
            <person name="Ivens A."/>
            <person name="Mott A."/>
            <person name="O'Neill E."/>
            <person name="Emms D."/>
            <person name="Macleod O."/>
            <person name="Voorheis P."/>
            <person name="Matthews J."/>
            <person name="Matthews K."/>
            <person name="Carrington M."/>
        </authorList>
    </citation>
    <scope>NUCLEOTIDE SEQUENCE [LARGE SCALE GENOMIC DNA]</scope>
    <source>
        <strain evidence="4">Edinburgh</strain>
    </source>
</reference>
<sequence>MSLSAAHDLYKECCESYGVKPNKDVMEQMAKPDFLMISEVDVSRTFLGDLGVRALLLLLSSLTGVRRLILRKNSLDAACIEDLCSLVRRNSSLSYLDLSENPLSTPSVRLLWDVARTVPTLREVKMEKCGVSEEWLQRVDRCCKANDELQRLGFYPYGPERSLREWRTVFVLVLGPSHLVRKYCADILPLVSSFVSKLRLRIAPLTIDEEDIDDVINNKVRRCKEMQNYLLSWCIALVSQTEKWHDVDRSALLDVLRQEEPIMPPLRSKLGGLRDPLYRCVKHLYVYDVTSLSAIGGYDKLDVKPTIPPNEWLMTTGIVTVNGVTTAPSAAVITSESSWNVRCQSDLYTALYTVFSERPRSMDTHLMEEEVDEELWEKIEKDKHIGALHPKCNDLIYYLESSSGSTSVPMILYGAGTLGKSRVLYWVASKYAGVDSVRVFPYCISPEKSNLVVFLYYLLRIFSKESKRLYYTVGELARAVREAICNYDGVMVLLLVSRVDILDGADGQESMVLEWLPASLPPTVRIIVTLNTESPLLPVLRKRLPQPYEVLITALPRNARAERFLEELARRGVAGLNMDTASGSNNDKSSRSRTINTTAATATTTTAASATGNISRSGSINGSNNARPVEIAKTLETAFLQKEGSEGISFAKFTASYLQRLPKELLEHDVAFLVAEEIPDTLEELLVKLLKRYEVLGNSLTVRYIMLSLTAAPLPISELLYICEELGPCTRHKTLPLLLMMSDDGLVTVTKDSIVYLSSPYVRQAVVSLYTEMQESISVLVETHLYRLIKTESSEMSFSFRHLGPLIMTNGNFDAANDLLLDTVIMDTLLQRDEKNCIYAIDYIFRLLNARDLFLELSQDCACSPMAESIRRLSRRDLHRALESLELYNGFLFQSSLLGSDASPYYRAAVEVTEVPYTVLVPLNRGDVDTSLNSLECKHPPIHCHLRKEYLAVTTAQEVEIYSTLDFQKAIARLSMPFELNQNLRGALIAAGTRVVVIGDEQLLLWDFAIHSFTLLEDTSASIFEKALDVFGVNLVVHHPSRNLISIINVSNKKIVSELPNIEAPLRDVFFFGNNILVLSLYELYIIIKSEVIKLVHSGAIHCVNFSSDGSLIASCVKNDIWVWSGTGELLHLIDAGLTPVDSVRFNGNGNLFLSLQTEGLKLWHSLSGNRIKELKPCMDERISYAYFSEDDAFIIGVCDSHISIWDSYTRDLVGALSCPAGHFTFMQERDRIIIAATSKNEVKVWRLADIPLSSVQATREKSITNMWSKSAKLSSAPITQLKVNSSQTLLGAVDDRGTLILQPLDGSEMLECNVIHVQSVAFLGDMILFSRKGDGKRIICKDFNKGLNVAEISLPRGTLLDGKLEIIVSSDEKSVAVIVNTEIHSSICVYDVSDWTLTNQFIGHSGVIMCAFFADEFLFSAGEDHTIRLWSLMRHAERTSYLHKCRIAAVAAGSSRTLFFMDDHLHLFHVRVEDIFSSTNARFVVNQIELMVTIPLAVKVKQAIFISGLFILSAENGSVYVVDLTQGGVVSRLADYKCLCLSSAIKGSDSFVMTGHSTGEVVLHRIRFAK</sequence>
<keyword evidence="5" id="KW-1185">Reference proteome</keyword>
<dbReference type="GO" id="GO:0042393">
    <property type="term" value="F:histone binding"/>
    <property type="evidence" value="ECO:0007669"/>
    <property type="project" value="TreeGrafter"/>
</dbReference>
<dbReference type="InterPro" id="IPR032675">
    <property type="entry name" value="LRR_dom_sf"/>
</dbReference>
<dbReference type="PROSITE" id="PS50082">
    <property type="entry name" value="WD_REPEATS_2"/>
    <property type="match status" value="1"/>
</dbReference>
<dbReference type="STRING" id="67003.A0A1X0P311"/>
<dbReference type="SUPFAM" id="SSF50978">
    <property type="entry name" value="WD40 repeat-like"/>
    <property type="match status" value="1"/>
</dbReference>
<dbReference type="InterPro" id="IPR036322">
    <property type="entry name" value="WD40_repeat_dom_sf"/>
</dbReference>
<dbReference type="Pfam" id="PF00400">
    <property type="entry name" value="WD40"/>
    <property type="match status" value="2"/>
</dbReference>
<evidence type="ECO:0000313" key="5">
    <source>
        <dbReference type="Proteomes" id="UP000192257"/>
    </source>
</evidence>
<keyword evidence="2" id="KW-0677">Repeat</keyword>
<dbReference type="InterPro" id="IPR011047">
    <property type="entry name" value="Quinoprotein_ADH-like_sf"/>
</dbReference>
<dbReference type="PANTHER" id="PTHR22847">
    <property type="entry name" value="WD40 REPEAT PROTEIN"/>
    <property type="match status" value="1"/>
</dbReference>
<dbReference type="RefSeq" id="XP_028885149.1">
    <property type="nucleotide sequence ID" value="XM_029023953.1"/>
</dbReference>
<accession>A0A1X0P311</accession>